<dbReference type="Pfam" id="PF00400">
    <property type="entry name" value="WD40"/>
    <property type="match status" value="11"/>
</dbReference>
<feature type="repeat" description="WD" evidence="3">
    <location>
        <begin position="945"/>
        <end position="977"/>
    </location>
</feature>
<dbReference type="SMART" id="SM00320">
    <property type="entry name" value="WD40"/>
    <property type="match status" value="11"/>
</dbReference>
<feature type="non-terminal residue" evidence="5">
    <location>
        <position position="1024"/>
    </location>
</feature>
<dbReference type="InParanoid" id="A0A067MBJ0"/>
<evidence type="ECO:0000256" key="2">
    <source>
        <dbReference type="ARBA" id="ARBA00022737"/>
    </source>
</evidence>
<dbReference type="CDD" id="cd00200">
    <property type="entry name" value="WD40"/>
    <property type="match status" value="2"/>
</dbReference>
<feature type="repeat" description="WD" evidence="3">
    <location>
        <begin position="558"/>
        <end position="590"/>
    </location>
</feature>
<feature type="repeat" description="WD" evidence="3">
    <location>
        <begin position="601"/>
        <end position="633"/>
    </location>
</feature>
<evidence type="ECO:0000256" key="1">
    <source>
        <dbReference type="ARBA" id="ARBA00022574"/>
    </source>
</evidence>
<dbReference type="PROSITE" id="PS50082">
    <property type="entry name" value="WD_REPEATS_2"/>
    <property type="match status" value="11"/>
</dbReference>
<keyword evidence="2" id="KW-0677">Repeat</keyword>
<evidence type="ECO:0000313" key="6">
    <source>
        <dbReference type="Proteomes" id="UP000027195"/>
    </source>
</evidence>
<dbReference type="InterPro" id="IPR027417">
    <property type="entry name" value="P-loop_NTPase"/>
</dbReference>
<reference evidence="6" key="1">
    <citation type="journal article" date="2014" name="Proc. Natl. Acad. Sci. U.S.A.">
        <title>Extensive sampling of basidiomycete genomes demonstrates inadequacy of the white-rot/brown-rot paradigm for wood decay fungi.</title>
        <authorList>
            <person name="Riley R."/>
            <person name="Salamov A.A."/>
            <person name="Brown D.W."/>
            <person name="Nagy L.G."/>
            <person name="Floudas D."/>
            <person name="Held B.W."/>
            <person name="Levasseur A."/>
            <person name="Lombard V."/>
            <person name="Morin E."/>
            <person name="Otillar R."/>
            <person name="Lindquist E.A."/>
            <person name="Sun H."/>
            <person name="LaButti K.M."/>
            <person name="Schmutz J."/>
            <person name="Jabbour D."/>
            <person name="Luo H."/>
            <person name="Baker S.E."/>
            <person name="Pisabarro A.G."/>
            <person name="Walton J.D."/>
            <person name="Blanchette R.A."/>
            <person name="Henrissat B."/>
            <person name="Martin F."/>
            <person name="Cullen D."/>
            <person name="Hibbett D.S."/>
            <person name="Grigoriev I.V."/>
        </authorList>
    </citation>
    <scope>NUCLEOTIDE SEQUENCE [LARGE SCALE GENOMIC DNA]</scope>
    <source>
        <strain evidence="6">FD-172 SS1</strain>
    </source>
</reference>
<dbReference type="EMBL" id="KL198081">
    <property type="protein sequence ID" value="KDQ09232.1"/>
    <property type="molecule type" value="Genomic_DNA"/>
</dbReference>
<feature type="repeat" description="WD" evidence="3">
    <location>
        <begin position="854"/>
        <end position="886"/>
    </location>
</feature>
<feature type="non-terminal residue" evidence="5">
    <location>
        <position position="1"/>
    </location>
</feature>
<dbReference type="OrthoDB" id="163438at2759"/>
<feature type="repeat" description="WD" evidence="3">
    <location>
        <begin position="644"/>
        <end position="676"/>
    </location>
</feature>
<dbReference type="InterPro" id="IPR019775">
    <property type="entry name" value="WD40_repeat_CS"/>
</dbReference>
<dbReference type="InterPro" id="IPR020472">
    <property type="entry name" value="WD40_PAC1"/>
</dbReference>
<dbReference type="InterPro" id="IPR001680">
    <property type="entry name" value="WD40_rpt"/>
</dbReference>
<evidence type="ECO:0000256" key="3">
    <source>
        <dbReference type="PROSITE-ProRule" id="PRU00221"/>
    </source>
</evidence>
<dbReference type="Gene3D" id="2.130.10.10">
    <property type="entry name" value="YVTN repeat-like/Quinoprotein amine dehydrogenase"/>
    <property type="match status" value="5"/>
</dbReference>
<name>A0A067MBJ0_BOTB1</name>
<dbReference type="PANTHER" id="PTHR19848">
    <property type="entry name" value="WD40 REPEAT PROTEIN"/>
    <property type="match status" value="1"/>
</dbReference>
<dbReference type="SUPFAM" id="SSF52540">
    <property type="entry name" value="P-loop containing nucleoside triphosphate hydrolases"/>
    <property type="match status" value="1"/>
</dbReference>
<dbReference type="AlphaFoldDB" id="A0A067MBJ0"/>
<dbReference type="Pfam" id="PF24883">
    <property type="entry name" value="NPHP3_N"/>
    <property type="match status" value="1"/>
</dbReference>
<evidence type="ECO:0000259" key="4">
    <source>
        <dbReference type="Pfam" id="PF24883"/>
    </source>
</evidence>
<gene>
    <name evidence="5" type="ORF">BOTBODRAFT_86974</name>
</gene>
<sequence length="1024" mass="108594">CLENTRASVLDDITRWVHSVPERGPNTPFFLSGGAGTGKSSVANSLAAQYHGLGSLGSAFCFDRAVAGRNTPDGLFQSVARGLAARDPIIREAIVAALKQDPDLSSADFTRQFASLVRDPCHKAATGNPIVLIFDALDECGDRKKLLNLFSRELPKLPPRFRVILTGRPLPDILALLRVSALEYPLSHDGVEVTSDISTLFTQRLHAVAAENPELPEGWPVPSMLQALVHSAGGLFIWAKTACDFVESSLDPERQLQKVLSAEYASQGIDALYTLALQDVITAEAHGSFKVFLGLIMVAKVPLSVSGIALLVKQYQEQPAIPAKKLFGLLHSLLDGVETSSTPVKMLHPSFHDFLTHDSHSANTFYIDKAIHNEKLALACFKLLNAGLKYNICGLPDINAYNEEVSAQTINQGIGESLQYAAAFGLDHLLLVSSKMASIPLIKEAGIFLENHLLHWMESLSLLRCFPVAFKLQQLGSWLHELQGTEVQIELHELVKDAYRFAQMFRDEITLGALRIYSVALLFTPANTVLCKNYFSHKNTLWELLNGNKNWSALLAILTGHNDPVSSVAFSPDGTHLASASWDSTVRLWDGLTGVPIGDALQGHTDQVISAAFSPDGTHLASASKDNTVRLWDGLTGVPIGDALQGHTGSVRSVAFSPDGTHLASASLDKTVRLWNGLTGAPIGDALQGHTSSVTSVAFSPDGTHLASASDDKTVRLWDGLTDALQGHTSSVTSVAFSPDGTHLASASLDKTVRLWNGLTGAPIGDALQGHTSSVTSVAFSPNGTHLASASLDNTVRLWNGLTGAPIGDAFQGHTSSVAPVAFSPDGTCLASASNDKTVRLWDGLTGAPIGDALQGHTSYVTSVAFSPDGTHLASASLDKTVRLWNGLTGAPIGDALQGHTSPGHTSSVRSVAFSPNGTHLASASLDNTVRLWEGLTGAPIGDALQGHTDWVTSVAFSPDGTHLASASDDKTVRLWDGLTGAPIGDALQGHTSSVTSVAFSPDGMHLASASDDKTVRLWDGLTG</sequence>
<dbReference type="HOGENOM" id="CLU_000288_6_3_1"/>
<organism evidence="5 6">
    <name type="scientific">Botryobasidium botryosum (strain FD-172 SS1)</name>
    <dbReference type="NCBI Taxonomy" id="930990"/>
    <lineage>
        <taxon>Eukaryota</taxon>
        <taxon>Fungi</taxon>
        <taxon>Dikarya</taxon>
        <taxon>Basidiomycota</taxon>
        <taxon>Agaricomycotina</taxon>
        <taxon>Agaricomycetes</taxon>
        <taxon>Cantharellales</taxon>
        <taxon>Botryobasidiaceae</taxon>
        <taxon>Botryobasidium</taxon>
    </lineage>
</organism>
<dbReference type="STRING" id="930990.A0A067MBJ0"/>
<feature type="repeat" description="WD" evidence="3">
    <location>
        <begin position="988"/>
        <end position="1024"/>
    </location>
</feature>
<keyword evidence="6" id="KW-1185">Reference proteome</keyword>
<feature type="repeat" description="WD" evidence="3">
    <location>
        <begin position="811"/>
        <end position="843"/>
    </location>
</feature>
<feature type="repeat" description="WD" evidence="3">
    <location>
        <begin position="687"/>
        <end position="719"/>
    </location>
</feature>
<feature type="repeat" description="WD" evidence="3">
    <location>
        <begin position="768"/>
        <end position="800"/>
    </location>
</feature>
<dbReference type="InterPro" id="IPR036322">
    <property type="entry name" value="WD40_repeat_dom_sf"/>
</dbReference>
<proteinExistence type="predicted"/>
<protein>
    <recommendedName>
        <fullName evidence="4">Nephrocystin 3-like N-terminal domain-containing protein</fullName>
    </recommendedName>
</protein>
<accession>A0A067MBJ0</accession>
<keyword evidence="1 3" id="KW-0853">WD repeat</keyword>
<dbReference type="PROSITE" id="PS00678">
    <property type="entry name" value="WD_REPEATS_1"/>
    <property type="match status" value="1"/>
</dbReference>
<dbReference type="SUPFAM" id="SSF50978">
    <property type="entry name" value="WD40 repeat-like"/>
    <property type="match status" value="2"/>
</dbReference>
<feature type="domain" description="Nephrocystin 3-like N-terminal" evidence="4">
    <location>
        <begin position="24"/>
        <end position="168"/>
    </location>
</feature>
<dbReference type="Gene3D" id="3.40.50.300">
    <property type="entry name" value="P-loop containing nucleotide triphosphate hydrolases"/>
    <property type="match status" value="1"/>
</dbReference>
<dbReference type="PANTHER" id="PTHR19848:SF8">
    <property type="entry name" value="F-BOX AND WD REPEAT DOMAIN CONTAINING 7"/>
    <property type="match status" value="1"/>
</dbReference>
<dbReference type="PRINTS" id="PR00320">
    <property type="entry name" value="GPROTEINBRPT"/>
</dbReference>
<dbReference type="PROSITE" id="PS50294">
    <property type="entry name" value="WD_REPEATS_REGION"/>
    <property type="match status" value="11"/>
</dbReference>
<evidence type="ECO:0000313" key="5">
    <source>
        <dbReference type="EMBL" id="KDQ09232.1"/>
    </source>
</evidence>
<dbReference type="InterPro" id="IPR056884">
    <property type="entry name" value="NPHP3-like_N"/>
</dbReference>
<feature type="repeat" description="WD" evidence="3">
    <location>
        <begin position="725"/>
        <end position="757"/>
    </location>
</feature>
<dbReference type="Proteomes" id="UP000027195">
    <property type="component" value="Unassembled WGS sequence"/>
</dbReference>
<dbReference type="InterPro" id="IPR015943">
    <property type="entry name" value="WD40/YVTN_repeat-like_dom_sf"/>
</dbReference>
<feature type="repeat" description="WD" evidence="3">
    <location>
        <begin position="902"/>
        <end position="934"/>
    </location>
</feature>